<organism evidence="1 2">
    <name type="scientific">Peronospora belbahrii</name>
    <dbReference type="NCBI Taxonomy" id="622444"/>
    <lineage>
        <taxon>Eukaryota</taxon>
        <taxon>Sar</taxon>
        <taxon>Stramenopiles</taxon>
        <taxon>Oomycota</taxon>
        <taxon>Peronosporomycetes</taxon>
        <taxon>Peronosporales</taxon>
        <taxon>Peronosporaceae</taxon>
        <taxon>Peronospora</taxon>
    </lineage>
</organism>
<name>A0ABN8CSK4_9STRA</name>
<gene>
    <name evidence="1" type="ORF">PBS001_LOCUS2461</name>
</gene>
<evidence type="ECO:0000313" key="1">
    <source>
        <dbReference type="EMBL" id="CAH0515764.1"/>
    </source>
</evidence>
<proteinExistence type="predicted"/>
<accession>A0ABN8CSK4</accession>
<protein>
    <submittedName>
        <fullName evidence="1">Uncharacterized protein</fullName>
    </submittedName>
</protein>
<comment type="caution">
    <text evidence="1">The sequence shown here is derived from an EMBL/GenBank/DDBJ whole genome shotgun (WGS) entry which is preliminary data.</text>
</comment>
<dbReference type="EMBL" id="CAKLCB010000135">
    <property type="protein sequence ID" value="CAH0515764.1"/>
    <property type="molecule type" value="Genomic_DNA"/>
</dbReference>
<dbReference type="Proteomes" id="UP001158986">
    <property type="component" value="Unassembled WGS sequence"/>
</dbReference>
<evidence type="ECO:0000313" key="2">
    <source>
        <dbReference type="Proteomes" id="UP001158986"/>
    </source>
</evidence>
<sequence>MMRFPAFLSSLRLNSERKAVKNPVASLNITAIATALTTRSRMFVTPSFYELFAVFGAASLRCCNVREVPNKKTSTSEALSSQKAIYCQMFMANSKKLMD</sequence>
<reference evidence="1 2" key="1">
    <citation type="submission" date="2021-11" db="EMBL/GenBank/DDBJ databases">
        <authorList>
            <person name="Islam A."/>
            <person name="Islam S."/>
            <person name="Flora M.S."/>
            <person name="Rahman M."/>
            <person name="Ziaur R.M."/>
            <person name="Epstein J.H."/>
            <person name="Hassan M."/>
            <person name="Klassen M."/>
            <person name="Woodard K."/>
            <person name="Webb A."/>
            <person name="Webby R.J."/>
            <person name="El Zowalaty M.E."/>
        </authorList>
    </citation>
    <scope>NUCLEOTIDE SEQUENCE [LARGE SCALE GENOMIC DNA]</scope>
    <source>
        <strain evidence="1">Pbs1</strain>
    </source>
</reference>
<keyword evidence="2" id="KW-1185">Reference proteome</keyword>